<reference evidence="3" key="1">
    <citation type="submission" date="2024-07" db="EMBL/GenBank/DDBJ databases">
        <title>Two chromosome-level genome assemblies of Korean endemic species Abeliophyllum distichum and Forsythia ovata (Oleaceae).</title>
        <authorList>
            <person name="Jang H."/>
        </authorList>
    </citation>
    <scope>NUCLEOTIDE SEQUENCE [LARGE SCALE GENOMIC DNA]</scope>
</reference>
<evidence type="ECO:0000256" key="1">
    <source>
        <dbReference type="SAM" id="MobiDB-lite"/>
    </source>
</evidence>
<gene>
    <name evidence="2" type="ORF">Adt_06993</name>
</gene>
<evidence type="ECO:0000313" key="3">
    <source>
        <dbReference type="Proteomes" id="UP001604336"/>
    </source>
</evidence>
<comment type="caution">
    <text evidence="2">The sequence shown here is derived from an EMBL/GenBank/DDBJ whole genome shotgun (WGS) entry which is preliminary data.</text>
</comment>
<protein>
    <submittedName>
        <fullName evidence="2">Uncharacterized protein</fullName>
    </submittedName>
</protein>
<proteinExistence type="predicted"/>
<organism evidence="2 3">
    <name type="scientific">Abeliophyllum distichum</name>
    <dbReference type="NCBI Taxonomy" id="126358"/>
    <lineage>
        <taxon>Eukaryota</taxon>
        <taxon>Viridiplantae</taxon>
        <taxon>Streptophyta</taxon>
        <taxon>Embryophyta</taxon>
        <taxon>Tracheophyta</taxon>
        <taxon>Spermatophyta</taxon>
        <taxon>Magnoliopsida</taxon>
        <taxon>eudicotyledons</taxon>
        <taxon>Gunneridae</taxon>
        <taxon>Pentapetalae</taxon>
        <taxon>asterids</taxon>
        <taxon>lamiids</taxon>
        <taxon>Lamiales</taxon>
        <taxon>Oleaceae</taxon>
        <taxon>Forsythieae</taxon>
        <taxon>Abeliophyllum</taxon>
    </lineage>
</organism>
<accession>A0ABD1V8I6</accession>
<feature type="compositionally biased region" description="Polar residues" evidence="1">
    <location>
        <begin position="112"/>
        <end position="125"/>
    </location>
</feature>
<dbReference type="AlphaFoldDB" id="A0ABD1V8I6"/>
<evidence type="ECO:0000313" key="2">
    <source>
        <dbReference type="EMBL" id="KAL2533642.1"/>
    </source>
</evidence>
<name>A0ABD1V8I6_9LAMI</name>
<dbReference type="EMBL" id="JBFOLK010000002">
    <property type="protein sequence ID" value="KAL2533642.1"/>
    <property type="molecule type" value="Genomic_DNA"/>
</dbReference>
<dbReference type="Proteomes" id="UP001604336">
    <property type="component" value="Unassembled WGS sequence"/>
</dbReference>
<sequence>MYTECYKITTYLSCYLHLVMPSNGKKQWTPVDREIICPTSWNVVRRDRRQKKKRCQAEELVVKHNGGTSKMKRAGTVTMTCGLCGLSSHNKRYHDRRNASNEAKLQPRRSTKSASSQSHEPQQAEFQFMASPGIIPQHISD</sequence>
<keyword evidence="3" id="KW-1185">Reference proteome</keyword>
<feature type="region of interest" description="Disordered" evidence="1">
    <location>
        <begin position="87"/>
        <end position="141"/>
    </location>
</feature>